<dbReference type="GO" id="GO:0005524">
    <property type="term" value="F:ATP binding"/>
    <property type="evidence" value="ECO:0007669"/>
    <property type="project" value="UniProtKB-KW"/>
</dbReference>
<dbReference type="InterPro" id="IPR050093">
    <property type="entry name" value="ABC_SmlMolc_Importer"/>
</dbReference>
<dbReference type="SMART" id="SM00382">
    <property type="entry name" value="AAA"/>
    <property type="match status" value="1"/>
</dbReference>
<dbReference type="SUPFAM" id="SSF52540">
    <property type="entry name" value="P-loop containing nucleoside triphosphate hydrolases"/>
    <property type="match status" value="1"/>
</dbReference>
<dbReference type="EMBL" id="WHLY01000002">
    <property type="protein sequence ID" value="MPR36752.1"/>
    <property type="molecule type" value="Genomic_DNA"/>
</dbReference>
<dbReference type="RefSeq" id="WP_152764937.1">
    <property type="nucleotide sequence ID" value="NZ_WHLY01000002.1"/>
</dbReference>
<proteinExistence type="predicted"/>
<name>A0A7C9FTG5_9BACT</name>
<dbReference type="InterPro" id="IPR008995">
    <property type="entry name" value="Mo/tungstate-bd_C_term_dom"/>
</dbReference>
<evidence type="ECO:0000256" key="3">
    <source>
        <dbReference type="ARBA" id="ARBA00022840"/>
    </source>
</evidence>
<protein>
    <submittedName>
        <fullName evidence="5">ATP-binding cassette domain-containing protein</fullName>
    </submittedName>
</protein>
<sequence>MSLLQLSAISKQFDDKMVLTDLSLTVQPGEWVGIVGESGSGKSTLLKIIGRFIDADQGSVNLKGTPLQPVRDQLIKGHKAIKLVQQDYELFPNQTARENISYALRFYERDYRERKVDELVELTRLSVVQHQKAKLLSGGEKQRTALAQAVAEVPELLLLDEPFAHLDLRNKQNLAEAIEDLKSSHQLTCLFVTHDAGEALAWADRLIILKEGKIVQEGTPREIYEQPVSVYVAELTGQVNLIPGSIPGKWQMIRPNFLRLVTEEGKARWKAAITKIHFKGGHYEYVCKTTEGQNLIFYRNRRDKKVGDEVLLNHAMKYLRDMPR</sequence>
<dbReference type="Gene3D" id="3.40.50.300">
    <property type="entry name" value="P-loop containing nucleotide triphosphate hydrolases"/>
    <property type="match status" value="1"/>
</dbReference>
<dbReference type="Proteomes" id="UP000479293">
    <property type="component" value="Unassembled WGS sequence"/>
</dbReference>
<dbReference type="Pfam" id="PF08402">
    <property type="entry name" value="TOBE_2"/>
    <property type="match status" value="1"/>
</dbReference>
<reference evidence="5 6" key="1">
    <citation type="submission" date="2019-10" db="EMBL/GenBank/DDBJ databases">
        <title>Draft Genome Sequence of Cytophagaceae sp. SJW1-29.</title>
        <authorList>
            <person name="Choi A."/>
        </authorList>
    </citation>
    <scope>NUCLEOTIDE SEQUENCE [LARGE SCALE GENOMIC DNA]</scope>
    <source>
        <strain evidence="5 6">SJW1-29</strain>
    </source>
</reference>
<dbReference type="PANTHER" id="PTHR42781:SF4">
    <property type="entry name" value="SPERMIDINE_PUTRESCINE IMPORT ATP-BINDING PROTEIN POTA"/>
    <property type="match status" value="1"/>
</dbReference>
<dbReference type="GO" id="GO:0043190">
    <property type="term" value="C:ATP-binding cassette (ABC) transporter complex"/>
    <property type="evidence" value="ECO:0007669"/>
    <property type="project" value="InterPro"/>
</dbReference>
<keyword evidence="2" id="KW-0547">Nucleotide-binding</keyword>
<dbReference type="InterPro" id="IPR013611">
    <property type="entry name" value="Transp-assoc_OB_typ2"/>
</dbReference>
<dbReference type="SUPFAM" id="SSF50331">
    <property type="entry name" value="MOP-like"/>
    <property type="match status" value="1"/>
</dbReference>
<dbReference type="GO" id="GO:0016887">
    <property type="term" value="F:ATP hydrolysis activity"/>
    <property type="evidence" value="ECO:0007669"/>
    <property type="project" value="InterPro"/>
</dbReference>
<dbReference type="PANTHER" id="PTHR42781">
    <property type="entry name" value="SPERMIDINE/PUTRESCINE IMPORT ATP-BINDING PROTEIN POTA"/>
    <property type="match status" value="1"/>
</dbReference>
<dbReference type="GO" id="GO:0022857">
    <property type="term" value="F:transmembrane transporter activity"/>
    <property type="evidence" value="ECO:0007669"/>
    <property type="project" value="InterPro"/>
</dbReference>
<dbReference type="PROSITE" id="PS50893">
    <property type="entry name" value="ABC_TRANSPORTER_2"/>
    <property type="match status" value="1"/>
</dbReference>
<accession>A0A7C9FTG5</accession>
<keyword evidence="3 5" id="KW-0067">ATP-binding</keyword>
<dbReference type="Pfam" id="PF00005">
    <property type="entry name" value="ABC_tran"/>
    <property type="match status" value="1"/>
</dbReference>
<evidence type="ECO:0000313" key="5">
    <source>
        <dbReference type="EMBL" id="MPR36752.1"/>
    </source>
</evidence>
<evidence type="ECO:0000256" key="2">
    <source>
        <dbReference type="ARBA" id="ARBA00022741"/>
    </source>
</evidence>
<evidence type="ECO:0000259" key="4">
    <source>
        <dbReference type="PROSITE" id="PS50893"/>
    </source>
</evidence>
<dbReference type="AlphaFoldDB" id="A0A7C9FTG5"/>
<feature type="domain" description="ABC transporter" evidence="4">
    <location>
        <begin position="4"/>
        <end position="236"/>
    </location>
</feature>
<gene>
    <name evidence="5" type="ORF">GBK04_26325</name>
</gene>
<dbReference type="InterPro" id="IPR003593">
    <property type="entry name" value="AAA+_ATPase"/>
</dbReference>
<keyword evidence="1" id="KW-0813">Transport</keyword>
<organism evidence="5 6">
    <name type="scientific">Salmonirosea aquatica</name>
    <dbReference type="NCBI Taxonomy" id="2654236"/>
    <lineage>
        <taxon>Bacteria</taxon>
        <taxon>Pseudomonadati</taxon>
        <taxon>Bacteroidota</taxon>
        <taxon>Cytophagia</taxon>
        <taxon>Cytophagales</taxon>
        <taxon>Spirosomataceae</taxon>
        <taxon>Salmonirosea</taxon>
    </lineage>
</organism>
<evidence type="ECO:0000256" key="1">
    <source>
        <dbReference type="ARBA" id="ARBA00022448"/>
    </source>
</evidence>
<keyword evidence="6" id="KW-1185">Reference proteome</keyword>
<dbReference type="InterPro" id="IPR003439">
    <property type="entry name" value="ABC_transporter-like_ATP-bd"/>
</dbReference>
<evidence type="ECO:0000313" key="6">
    <source>
        <dbReference type="Proteomes" id="UP000479293"/>
    </source>
</evidence>
<dbReference type="InterPro" id="IPR027417">
    <property type="entry name" value="P-loop_NTPase"/>
</dbReference>
<comment type="caution">
    <text evidence="5">The sequence shown here is derived from an EMBL/GenBank/DDBJ whole genome shotgun (WGS) entry which is preliminary data.</text>
</comment>